<keyword evidence="3" id="KW-1185">Reference proteome</keyword>
<reference evidence="2" key="1">
    <citation type="submission" date="2023-05" db="EMBL/GenBank/DDBJ databases">
        <title>[olsenella] sp. nov., isolated from a pig farm feces dump.</title>
        <authorList>
            <person name="Chang Y.-H."/>
        </authorList>
    </citation>
    <scope>NUCLEOTIDE SEQUENCE</scope>
    <source>
        <strain evidence="2">YH-ols2217</strain>
    </source>
</reference>
<gene>
    <name evidence="2" type="ORF">QJ043_02495</name>
</gene>
<keyword evidence="2" id="KW-0378">Hydrolase</keyword>
<protein>
    <submittedName>
        <fullName evidence="2">Rid family detoxifying hydrolase</fullName>
    </submittedName>
</protein>
<dbReference type="InterPro" id="IPR006056">
    <property type="entry name" value="RidA"/>
</dbReference>
<evidence type="ECO:0000256" key="1">
    <source>
        <dbReference type="ARBA" id="ARBA00010552"/>
    </source>
</evidence>
<dbReference type="GO" id="GO:0016787">
    <property type="term" value="F:hydrolase activity"/>
    <property type="evidence" value="ECO:0007669"/>
    <property type="project" value="UniProtKB-KW"/>
</dbReference>
<dbReference type="Pfam" id="PF01042">
    <property type="entry name" value="Ribonuc_L-PSP"/>
    <property type="match status" value="1"/>
</dbReference>
<organism evidence="2 3">
    <name type="scientific">Kribbibacterium absianum</name>
    <dbReference type="NCBI Taxonomy" id="3044210"/>
    <lineage>
        <taxon>Bacteria</taxon>
        <taxon>Bacillati</taxon>
        <taxon>Actinomycetota</taxon>
        <taxon>Coriobacteriia</taxon>
        <taxon>Coriobacteriales</taxon>
        <taxon>Kribbibacteriaceae</taxon>
        <taxon>Kribbibacterium</taxon>
    </lineage>
</organism>
<dbReference type="InterPro" id="IPR035959">
    <property type="entry name" value="RutC-like_sf"/>
</dbReference>
<name>A0ABT6ZJ77_9ACTN</name>
<dbReference type="CDD" id="cd00448">
    <property type="entry name" value="YjgF_YER057c_UK114_family"/>
    <property type="match status" value="1"/>
</dbReference>
<dbReference type="RefSeq" id="WP_283712587.1">
    <property type="nucleotide sequence ID" value="NZ_JASJEW010000001.1"/>
</dbReference>
<accession>A0ABT6ZJ77</accession>
<evidence type="ECO:0000313" key="3">
    <source>
        <dbReference type="Proteomes" id="UP001431693"/>
    </source>
</evidence>
<dbReference type="Gene3D" id="3.30.1330.40">
    <property type="entry name" value="RutC-like"/>
    <property type="match status" value="1"/>
</dbReference>
<dbReference type="EMBL" id="JASJEX010000001">
    <property type="protein sequence ID" value="MDJ1128952.1"/>
    <property type="molecule type" value="Genomic_DNA"/>
</dbReference>
<dbReference type="PANTHER" id="PTHR11803:SF39">
    <property type="entry name" value="2-IMINOBUTANOATE_2-IMINOPROPANOATE DEAMINASE"/>
    <property type="match status" value="1"/>
</dbReference>
<comment type="similarity">
    <text evidence="1">Belongs to the RutC family.</text>
</comment>
<dbReference type="Proteomes" id="UP001431693">
    <property type="component" value="Unassembled WGS sequence"/>
</dbReference>
<dbReference type="PANTHER" id="PTHR11803">
    <property type="entry name" value="2-IMINOBUTANOATE/2-IMINOPROPANOATE DEAMINASE RIDA"/>
    <property type="match status" value="1"/>
</dbReference>
<dbReference type="NCBIfam" id="TIGR00004">
    <property type="entry name" value="Rid family detoxifying hydrolase"/>
    <property type="match status" value="1"/>
</dbReference>
<evidence type="ECO:0000313" key="2">
    <source>
        <dbReference type="EMBL" id="MDJ1128952.1"/>
    </source>
</evidence>
<proteinExistence type="inferred from homology"/>
<sequence length="124" mass="13272">MYSISTPHAPRPDGPYSQGSSAARYLFVSAQGPEDPVTGGVVDGSIGVQTVRALGNMEAVLEEVGLGIEAVCKLTLWLTDLDDLPSVDEVLTERLEKPYPARSVCEVSRLPKGARIQIECVACR</sequence>
<comment type="caution">
    <text evidence="2">The sequence shown here is derived from an EMBL/GenBank/DDBJ whole genome shotgun (WGS) entry which is preliminary data.</text>
</comment>
<dbReference type="SUPFAM" id="SSF55298">
    <property type="entry name" value="YjgF-like"/>
    <property type="match status" value="1"/>
</dbReference>
<dbReference type="InterPro" id="IPR006175">
    <property type="entry name" value="YjgF/YER057c/UK114"/>
</dbReference>